<keyword evidence="4 13" id="KW-0732">Signal</keyword>
<dbReference type="NCBIfam" id="TIGR03075">
    <property type="entry name" value="PQQ_enz_alc_DH"/>
    <property type="match status" value="1"/>
</dbReference>
<evidence type="ECO:0000256" key="6">
    <source>
        <dbReference type="ARBA" id="ARBA00022891"/>
    </source>
</evidence>
<dbReference type="SMART" id="SM00564">
    <property type="entry name" value="PQQ"/>
    <property type="match status" value="6"/>
</dbReference>
<feature type="binding site" evidence="10">
    <location>
        <position position="149"/>
    </location>
    <ligand>
        <name>pyrroloquinoline quinone</name>
        <dbReference type="ChEBI" id="CHEBI:58442"/>
    </ligand>
</feature>
<dbReference type="InterPro" id="IPR034119">
    <property type="entry name" value="ADHI"/>
</dbReference>
<keyword evidence="11" id="KW-0106">Calcium</keyword>
<dbReference type="FunFam" id="2.140.10.10:FF:000003">
    <property type="entry name" value="Methanol dehydrogenase, large subunit"/>
    <property type="match status" value="1"/>
</dbReference>
<keyword evidence="3 11" id="KW-0479">Metal-binding</keyword>
<dbReference type="GO" id="GO:0020037">
    <property type="term" value="F:heme binding"/>
    <property type="evidence" value="ECO:0007669"/>
    <property type="project" value="UniProtKB-ARBA"/>
</dbReference>
<comment type="cofactor">
    <cofactor evidence="11">
        <name>Ca(2+)</name>
        <dbReference type="ChEBI" id="CHEBI:29108"/>
    </cofactor>
    <text evidence="11">Binds 1 Ca(2+) ion per subunit.</text>
</comment>
<keyword evidence="6 10" id="KW-0634">PQQ</keyword>
<evidence type="ECO:0000256" key="3">
    <source>
        <dbReference type="ARBA" id="ARBA00022723"/>
    </source>
</evidence>
<evidence type="ECO:0000313" key="16">
    <source>
        <dbReference type="Proteomes" id="UP000001962"/>
    </source>
</evidence>
<dbReference type="GO" id="GO:0016614">
    <property type="term" value="F:oxidoreductase activity, acting on CH-OH group of donors"/>
    <property type="evidence" value="ECO:0007669"/>
    <property type="project" value="InterPro"/>
</dbReference>
<evidence type="ECO:0000256" key="7">
    <source>
        <dbReference type="ARBA" id="ARBA00023002"/>
    </source>
</evidence>
<evidence type="ECO:0000256" key="12">
    <source>
        <dbReference type="PIRSR" id="PIRSR617512-4"/>
    </source>
</evidence>
<feature type="active site" description="Proton acceptor" evidence="9">
    <location>
        <position position="330"/>
    </location>
</feature>
<feature type="domain" description="Pyrrolo-quinoline quinone repeat" evidence="14">
    <location>
        <begin position="58"/>
        <end position="372"/>
    </location>
</feature>
<dbReference type="RefSeq" id="WP_011630462.1">
    <property type="nucleotide sequence ID" value="NC_008340.1"/>
</dbReference>
<dbReference type="InterPro" id="IPR018391">
    <property type="entry name" value="PQQ_b-propeller_rpt"/>
</dbReference>
<dbReference type="EMBL" id="CP000453">
    <property type="protein sequence ID" value="ABI58069.1"/>
    <property type="molecule type" value="Genomic_DNA"/>
</dbReference>
<dbReference type="GO" id="GO:0005509">
    <property type="term" value="F:calcium ion binding"/>
    <property type="evidence" value="ECO:0007669"/>
    <property type="project" value="InterPro"/>
</dbReference>
<keyword evidence="5" id="KW-0574">Periplasm</keyword>
<dbReference type="HOGENOM" id="CLU_018478_0_0_6"/>
<dbReference type="Gene3D" id="2.140.10.10">
    <property type="entry name" value="Quinoprotein alcohol dehydrogenase-like superfamily"/>
    <property type="match status" value="1"/>
</dbReference>
<dbReference type="InterPro" id="IPR001479">
    <property type="entry name" value="Quinoprotein_DH_CS"/>
</dbReference>
<dbReference type="InterPro" id="IPR017512">
    <property type="entry name" value="PQQ_MeOH/EtOH_DH"/>
</dbReference>
<evidence type="ECO:0000256" key="8">
    <source>
        <dbReference type="ARBA" id="ARBA00023157"/>
    </source>
</evidence>
<comment type="cofactor">
    <cofactor evidence="10">
        <name>pyrroloquinoline quinone</name>
        <dbReference type="ChEBI" id="CHEBI:58442"/>
    </cofactor>
    <text evidence="10">Binds 1 PQQ group per subunit.</text>
</comment>
<reference evidence="16" key="1">
    <citation type="submission" date="2006-08" db="EMBL/GenBank/DDBJ databases">
        <title>Complete sequence of Alkalilimnicola ehrilichei MLHE-1.</title>
        <authorList>
            <person name="Copeland A."/>
            <person name="Lucas S."/>
            <person name="Lapidus A."/>
            <person name="Barry K."/>
            <person name="Detter J.C."/>
            <person name="Glavina del Rio T."/>
            <person name="Hammon N."/>
            <person name="Israni S."/>
            <person name="Dalin E."/>
            <person name="Tice H."/>
            <person name="Pitluck S."/>
            <person name="Sims D."/>
            <person name="Brettin T."/>
            <person name="Bruce D."/>
            <person name="Han C."/>
            <person name="Tapia R."/>
            <person name="Gilna P."/>
            <person name="Schmutz J."/>
            <person name="Larimer F."/>
            <person name="Land M."/>
            <person name="Hauser L."/>
            <person name="Kyrpides N."/>
            <person name="Mikhailova N."/>
            <person name="Oremland R.S."/>
            <person name="Hoeft S.E."/>
            <person name="Switzer-Blum J."/>
            <person name="Kulp T."/>
            <person name="King G."/>
            <person name="Tabita R."/>
            <person name="Witte B."/>
            <person name="Santini J.M."/>
            <person name="Basu P."/>
            <person name="Hollibaugh J.T."/>
            <person name="Xie G."/>
            <person name="Stolz J.F."/>
            <person name="Richardson P."/>
        </authorList>
    </citation>
    <scope>NUCLEOTIDE SEQUENCE [LARGE SCALE GENOMIC DNA]</scope>
    <source>
        <strain evidence="16">ATCC BAA-1101 / DSM 17681 / MLHE-1</strain>
    </source>
</reference>
<dbReference type="CDD" id="cd10277">
    <property type="entry name" value="PQQ_ADH_I"/>
    <property type="match status" value="1"/>
</dbReference>
<proteinExistence type="inferred from homology"/>
<evidence type="ECO:0000256" key="2">
    <source>
        <dbReference type="ARBA" id="ARBA00008156"/>
    </source>
</evidence>
<feature type="disulfide bond" evidence="12">
    <location>
        <begin position="143"/>
        <end position="144"/>
    </location>
</feature>
<dbReference type="GO" id="GO:0016020">
    <property type="term" value="C:membrane"/>
    <property type="evidence" value="ECO:0007669"/>
    <property type="project" value="InterPro"/>
</dbReference>
<feature type="binding site" evidence="11">
    <location>
        <position position="211"/>
    </location>
    <ligand>
        <name>Ca(2+)</name>
        <dbReference type="ChEBI" id="CHEBI:29108"/>
    </ligand>
</feature>
<evidence type="ECO:0000256" key="13">
    <source>
        <dbReference type="SAM" id="SignalP"/>
    </source>
</evidence>
<keyword evidence="8 12" id="KW-1015">Disulfide bond</keyword>
<evidence type="ECO:0000256" key="11">
    <source>
        <dbReference type="PIRSR" id="PIRSR617512-3"/>
    </source>
</evidence>
<dbReference type="GO" id="GO:0070968">
    <property type="term" value="F:pyrroloquinoline quinone binding"/>
    <property type="evidence" value="ECO:0007669"/>
    <property type="project" value="UniProtKB-ARBA"/>
</dbReference>
<dbReference type="OrthoDB" id="9794322at2"/>
<protein>
    <submittedName>
        <fullName evidence="15">Pyrrolo-quinoline quinone</fullName>
    </submittedName>
</protein>
<sequence length="602" mass="65808">MTTVKHNLRIALIPATVAAVALGAGCATAGSHGNGDFPESITQAMIDADFHHNDRILTYGQSPEGQRYSTLDKINRDNVHALTPAWAYSFGGEQQRGQESQTLVYDGVIYVTGSYSRMWAVDARTGERLWQYAHRLPDGIMPCCDVVNRGMALYDDLVIFGTLDAQLVALDRHTGRVRWRDRIADYRAGYSYTAAPMIANDLLITGNSGGEFGAVGEVQARDPKTGDIVWTRPVVEGHMGTLPDGSETMTGELNATWEGEAWKTGGGAPWLGGTYDPELNLIYIGTGNPAPWNAHARPGDNLYTSATVALDADTGEIVWYYQTTPNDHWDYDGVNELVLFDYEHNGETVKAGAKADRNGFFYVMNRENGELLLAEPFVENITWASHIDMETGRPVEIEGGRPGNPADMEGDRGEAVTAQPAFLGGKNWSHMSYSQRTGLFYIPSNEWEMEIWNEPVDYRRGAAYLGAGFTIKPIYDDKVGVLRALDPATGEIVWEVPNRSPLWSSVLTTAGGLVFYGTPEGHLKAMCDETGEELWSFQTGSGIVGQPATWEMDGEQYISVVSGWGGAVPLWGGEVAPLVRHISQGGMLWTFKISDLAAEAGL</sequence>
<comment type="subcellular location">
    <subcellularLocation>
        <location evidence="1">Periplasm</location>
    </subcellularLocation>
</comment>
<dbReference type="AlphaFoldDB" id="Q0A518"/>
<keyword evidence="7" id="KW-0560">Oxidoreductase</keyword>
<dbReference type="PROSITE" id="PS51257">
    <property type="entry name" value="PROKAR_LIPOPROTEIN"/>
    <property type="match status" value="1"/>
</dbReference>
<evidence type="ECO:0000256" key="4">
    <source>
        <dbReference type="ARBA" id="ARBA00022729"/>
    </source>
</evidence>
<dbReference type="SUPFAM" id="SSF50998">
    <property type="entry name" value="Quinoprotein alcohol dehydrogenase-like"/>
    <property type="match status" value="1"/>
</dbReference>
<dbReference type="PANTHER" id="PTHR32303">
    <property type="entry name" value="QUINOPROTEIN ALCOHOL DEHYDROGENASE (CYTOCHROME C)"/>
    <property type="match status" value="1"/>
</dbReference>
<organism evidence="15 16">
    <name type="scientific">Alkalilimnicola ehrlichii (strain ATCC BAA-1101 / DSM 17681 / MLHE-1)</name>
    <dbReference type="NCBI Taxonomy" id="187272"/>
    <lineage>
        <taxon>Bacteria</taxon>
        <taxon>Pseudomonadati</taxon>
        <taxon>Pseudomonadota</taxon>
        <taxon>Gammaproteobacteria</taxon>
        <taxon>Chromatiales</taxon>
        <taxon>Ectothiorhodospiraceae</taxon>
        <taxon>Alkalilimnicola</taxon>
    </lineage>
</organism>
<dbReference type="PROSITE" id="PS00364">
    <property type="entry name" value="BACTERIAL_PQQ_2"/>
    <property type="match status" value="1"/>
</dbReference>
<feature type="binding site" evidence="11">
    <location>
        <position position="330"/>
    </location>
    <ligand>
        <name>Ca(2+)</name>
        <dbReference type="ChEBI" id="CHEBI:29108"/>
    </ligand>
</feature>
<dbReference type="PANTHER" id="PTHR32303:SF20">
    <property type="entry name" value="QUINOPROTEIN ETHANOL DEHYDROGENASE"/>
    <property type="match status" value="1"/>
</dbReference>
<feature type="binding site" evidence="10">
    <location>
        <position position="193"/>
    </location>
    <ligand>
        <name>pyrroloquinoline quinone</name>
        <dbReference type="ChEBI" id="CHEBI:58442"/>
    </ligand>
</feature>
<feature type="binding site" evidence="10">
    <location>
        <position position="99"/>
    </location>
    <ligand>
        <name>pyrroloquinoline quinone</name>
        <dbReference type="ChEBI" id="CHEBI:58442"/>
    </ligand>
</feature>
<feature type="chain" id="PRO_5004168048" evidence="13">
    <location>
        <begin position="30"/>
        <end position="602"/>
    </location>
</feature>
<keyword evidence="16" id="KW-1185">Reference proteome</keyword>
<dbReference type="KEGG" id="aeh:Mlg_2729"/>
<feature type="signal peptide" evidence="13">
    <location>
        <begin position="1"/>
        <end position="29"/>
    </location>
</feature>
<name>Q0A518_ALKEH</name>
<evidence type="ECO:0000313" key="15">
    <source>
        <dbReference type="EMBL" id="ABI58069.1"/>
    </source>
</evidence>
<dbReference type="InterPro" id="IPR011047">
    <property type="entry name" value="Quinoprotein_ADH-like_sf"/>
</dbReference>
<evidence type="ECO:0000256" key="5">
    <source>
        <dbReference type="ARBA" id="ARBA00022764"/>
    </source>
</evidence>
<comment type="similarity">
    <text evidence="2">Belongs to the bacterial PQQ dehydrogenase family.</text>
</comment>
<feature type="binding site" evidence="10">
    <location>
        <begin position="427"/>
        <end position="428"/>
    </location>
    <ligand>
        <name>pyrroloquinoline quinone</name>
        <dbReference type="ChEBI" id="CHEBI:58442"/>
    </ligand>
</feature>
<gene>
    <name evidence="15" type="ordered locus">Mlg_2729</name>
</gene>
<evidence type="ECO:0000256" key="10">
    <source>
        <dbReference type="PIRSR" id="PIRSR617512-2"/>
    </source>
</evidence>
<accession>Q0A518</accession>
<evidence type="ECO:0000256" key="1">
    <source>
        <dbReference type="ARBA" id="ARBA00004418"/>
    </source>
</evidence>
<dbReference type="eggNOG" id="COG4993">
    <property type="taxonomic scope" value="Bacteria"/>
</dbReference>
<dbReference type="Proteomes" id="UP000001962">
    <property type="component" value="Chromosome"/>
</dbReference>
<feature type="domain" description="Pyrrolo-quinoline quinone repeat" evidence="14">
    <location>
        <begin position="475"/>
        <end position="558"/>
    </location>
</feature>
<dbReference type="GO" id="GO:0030288">
    <property type="term" value="C:outer membrane-bounded periplasmic space"/>
    <property type="evidence" value="ECO:0007669"/>
    <property type="project" value="InterPro"/>
</dbReference>
<evidence type="ECO:0000259" key="14">
    <source>
        <dbReference type="Pfam" id="PF01011"/>
    </source>
</evidence>
<feature type="binding site" evidence="11">
    <location>
        <position position="288"/>
    </location>
    <ligand>
        <name>Ca(2+)</name>
        <dbReference type="ChEBI" id="CHEBI:29108"/>
    </ligand>
</feature>
<dbReference type="InterPro" id="IPR002372">
    <property type="entry name" value="PQQ_rpt_dom"/>
</dbReference>
<dbReference type="Pfam" id="PF01011">
    <property type="entry name" value="PQQ"/>
    <property type="match status" value="2"/>
</dbReference>
<evidence type="ECO:0000256" key="9">
    <source>
        <dbReference type="PIRSR" id="PIRSR617512-1"/>
    </source>
</evidence>